<evidence type="ECO:0000313" key="2">
    <source>
        <dbReference type="EMBL" id="GBN16725.1"/>
    </source>
</evidence>
<keyword evidence="3" id="KW-1185">Reference proteome</keyword>
<name>A0A4Y2LPH4_ARAVE</name>
<comment type="caution">
    <text evidence="2">The sequence shown here is derived from an EMBL/GenBank/DDBJ whole genome shotgun (WGS) entry which is preliminary data.</text>
</comment>
<gene>
    <name evidence="2" type="ORF">AVEN_49367_1</name>
</gene>
<evidence type="ECO:0000256" key="1">
    <source>
        <dbReference type="SAM" id="MobiDB-lite"/>
    </source>
</evidence>
<dbReference type="OrthoDB" id="8053018at2759"/>
<sequence>MVINKVFESMCEATRCLQCGRDMCVLPCPKRGRYRVCVGQTKKEMSKRRTASSKLQRLKTGGGRNDEKPLTPLDERILHLIGLDAADCWIWQRANQCLKYE</sequence>
<dbReference type="Proteomes" id="UP000499080">
    <property type="component" value="Unassembled WGS sequence"/>
</dbReference>
<dbReference type="AlphaFoldDB" id="A0A4Y2LPH4"/>
<proteinExistence type="predicted"/>
<evidence type="ECO:0000313" key="3">
    <source>
        <dbReference type="Proteomes" id="UP000499080"/>
    </source>
</evidence>
<accession>A0A4Y2LPH4</accession>
<protein>
    <submittedName>
        <fullName evidence="2">Uncharacterized protein</fullName>
    </submittedName>
</protein>
<feature type="region of interest" description="Disordered" evidence="1">
    <location>
        <begin position="41"/>
        <end position="68"/>
    </location>
</feature>
<reference evidence="2 3" key="1">
    <citation type="journal article" date="2019" name="Sci. Rep.">
        <title>Orb-weaving spider Araneus ventricosus genome elucidates the spidroin gene catalogue.</title>
        <authorList>
            <person name="Kono N."/>
            <person name="Nakamura H."/>
            <person name="Ohtoshi R."/>
            <person name="Moran D.A.P."/>
            <person name="Shinohara A."/>
            <person name="Yoshida Y."/>
            <person name="Fujiwara M."/>
            <person name="Mori M."/>
            <person name="Tomita M."/>
            <person name="Arakawa K."/>
        </authorList>
    </citation>
    <scope>NUCLEOTIDE SEQUENCE [LARGE SCALE GENOMIC DNA]</scope>
</reference>
<organism evidence="2 3">
    <name type="scientific">Araneus ventricosus</name>
    <name type="common">Orbweaver spider</name>
    <name type="synonym">Epeira ventricosa</name>
    <dbReference type="NCBI Taxonomy" id="182803"/>
    <lineage>
        <taxon>Eukaryota</taxon>
        <taxon>Metazoa</taxon>
        <taxon>Ecdysozoa</taxon>
        <taxon>Arthropoda</taxon>
        <taxon>Chelicerata</taxon>
        <taxon>Arachnida</taxon>
        <taxon>Araneae</taxon>
        <taxon>Araneomorphae</taxon>
        <taxon>Entelegynae</taxon>
        <taxon>Araneoidea</taxon>
        <taxon>Araneidae</taxon>
        <taxon>Araneus</taxon>
    </lineage>
</organism>
<dbReference type="EMBL" id="BGPR01006178">
    <property type="protein sequence ID" value="GBN16725.1"/>
    <property type="molecule type" value="Genomic_DNA"/>
</dbReference>